<protein>
    <submittedName>
        <fullName evidence="1">Uncharacterized protein</fullName>
    </submittedName>
</protein>
<comment type="caution">
    <text evidence="1">The sequence shown here is derived from an EMBL/GenBank/DDBJ whole genome shotgun (WGS) entry which is preliminary data.</text>
</comment>
<sequence length="74" mass="8023">MSFAMVNAPQLMLMSPRLAESCRTSFERATADKGPRPAAGAPDRATAQVTGHGLEFKGIDGKEITLRRPQSTEY</sequence>
<name>A0A9P4X9X2_9HYPO</name>
<dbReference type="EMBL" id="QLNT01000019">
    <property type="protein sequence ID" value="KAF3063466.1"/>
    <property type="molecule type" value="Genomic_DNA"/>
</dbReference>
<proteinExistence type="predicted"/>
<dbReference type="Proteomes" id="UP000801864">
    <property type="component" value="Unassembled WGS sequence"/>
</dbReference>
<keyword evidence="2" id="KW-1185">Reference proteome</keyword>
<organism evidence="1 2">
    <name type="scientific">Trichoderma lentiforme</name>
    <dbReference type="NCBI Taxonomy" id="1567552"/>
    <lineage>
        <taxon>Eukaryota</taxon>
        <taxon>Fungi</taxon>
        <taxon>Dikarya</taxon>
        <taxon>Ascomycota</taxon>
        <taxon>Pezizomycotina</taxon>
        <taxon>Sordariomycetes</taxon>
        <taxon>Hypocreomycetidae</taxon>
        <taxon>Hypocreales</taxon>
        <taxon>Hypocreaceae</taxon>
        <taxon>Trichoderma</taxon>
    </lineage>
</organism>
<dbReference type="AlphaFoldDB" id="A0A9P4X9X2"/>
<accession>A0A9P4X9X2</accession>
<reference evidence="1 2" key="1">
    <citation type="submission" date="2018-06" db="EMBL/GenBank/DDBJ databases">
        <title>Genome analysis of cellulolytic fungus Trichoderma lentiforme CFAM-422.</title>
        <authorList>
            <person name="Steindorff A.S."/>
            <person name="Formighieri E.F."/>
            <person name="Midorikawa G.E.O."/>
            <person name="Tamietti M.S."/>
            <person name="Ramos E.Z."/>
            <person name="Silva A.S."/>
            <person name="Bon E.P.S."/>
            <person name="Mendes T.D."/>
            <person name="Damaso M.C.T."/>
            <person name="Favaro L.C.L."/>
        </authorList>
    </citation>
    <scope>NUCLEOTIDE SEQUENCE [LARGE SCALE GENOMIC DNA]</scope>
    <source>
        <strain evidence="1 2">CFAM-422</strain>
    </source>
</reference>
<gene>
    <name evidence="1" type="ORF">CFAM422_010125</name>
</gene>
<evidence type="ECO:0000313" key="1">
    <source>
        <dbReference type="EMBL" id="KAF3063466.1"/>
    </source>
</evidence>
<evidence type="ECO:0000313" key="2">
    <source>
        <dbReference type="Proteomes" id="UP000801864"/>
    </source>
</evidence>